<feature type="domain" description="DUF3347" evidence="3">
    <location>
        <begin position="446"/>
        <end position="536"/>
    </location>
</feature>
<organism evidence="9 10">
    <name type="scientific">Phaeodactylibacter xiamenensis</name>
    <dbReference type="NCBI Taxonomy" id="1524460"/>
    <lineage>
        <taxon>Bacteria</taxon>
        <taxon>Pseudomonadati</taxon>
        <taxon>Bacteroidota</taxon>
        <taxon>Saprospiria</taxon>
        <taxon>Saprospirales</taxon>
        <taxon>Haliscomenobacteraceae</taxon>
        <taxon>Phaeodactylibacter</taxon>
    </lineage>
</organism>
<evidence type="ECO:0000259" key="5">
    <source>
        <dbReference type="Pfam" id="PF25869"/>
    </source>
</evidence>
<dbReference type="AlphaFoldDB" id="A0A098S8C9"/>
<keyword evidence="10" id="KW-1185">Reference proteome</keyword>
<dbReference type="GO" id="GO:0015679">
    <property type="term" value="P:plasma membrane copper ion transport"/>
    <property type="evidence" value="ECO:0007669"/>
    <property type="project" value="TreeGrafter"/>
</dbReference>
<feature type="domain" description="CusB-like barrel-sandwich hybrid" evidence="6">
    <location>
        <begin position="133"/>
        <end position="245"/>
    </location>
</feature>
<keyword evidence="2" id="KW-0813">Transport</keyword>
<evidence type="ECO:0000259" key="4">
    <source>
        <dbReference type="Pfam" id="PF19335"/>
    </source>
</evidence>
<evidence type="ECO:0000259" key="3">
    <source>
        <dbReference type="Pfam" id="PF11827"/>
    </source>
</evidence>
<dbReference type="Pfam" id="PF19335">
    <property type="entry name" value="HMBD"/>
    <property type="match status" value="1"/>
</dbReference>
<evidence type="ECO:0000313" key="10">
    <source>
        <dbReference type="Proteomes" id="UP000029736"/>
    </source>
</evidence>
<feature type="domain" description="CzcB-like C-terminal circularly permuted SH3-like" evidence="8">
    <location>
        <begin position="336"/>
        <end position="399"/>
    </location>
</feature>
<dbReference type="Gene3D" id="2.40.50.100">
    <property type="match status" value="1"/>
</dbReference>
<dbReference type="InterPro" id="IPR058791">
    <property type="entry name" value="3HB_CusB"/>
</dbReference>
<dbReference type="InterPro" id="IPR058649">
    <property type="entry name" value="CzcB_C"/>
</dbReference>
<dbReference type="GO" id="GO:0030288">
    <property type="term" value="C:outer membrane-bounded periplasmic space"/>
    <property type="evidence" value="ECO:0007669"/>
    <property type="project" value="TreeGrafter"/>
</dbReference>
<evidence type="ECO:0000259" key="7">
    <source>
        <dbReference type="Pfam" id="PF25954"/>
    </source>
</evidence>
<dbReference type="Pfam" id="PF11827">
    <property type="entry name" value="DUF3347"/>
    <property type="match status" value="1"/>
</dbReference>
<dbReference type="EMBL" id="JPOS01000019">
    <property type="protein sequence ID" value="KGE88370.1"/>
    <property type="molecule type" value="Genomic_DNA"/>
</dbReference>
<sequence length="584" mass="64051">MQQIKVPLLILIALLAGLGAGYLLFGGGTATEASEHQHTGESTDSSGTTWTCSMHPQIRREEPGDCPICGMDLIPQSEMASNDPLNFEMTREAARLANIQTTIVGESAAESGTALQLSGKVQVDERRASSQVAQVPGRIEKLYVSFTGEQVYKGQKLAELYAPDLITAQRELLEAVRLQEVNPKLAEAARNKLRYWKISTEQIDEIIASGEIQETFPLYATESGVVTQRRVAVGDYVAQGEPLFDLMNLSTVWVVFDAYEEDLPQIGVGDRITFSTPAVPGQRFSGRVTFINPVLDKDRRVVAVRTEVRNPNGKLKPEMLVTGELRAAATGEQVALTVPKSAVLWTGVRSVVYVKLPDTDIPTFQYREVELGEALGDRYRVIDGLEAGEEVVTYGNFSIDAAAQLNNQASMMNRDIQIKGAEPKEEAPDYRAAASAAFKQQLGAAIEAYLRLKDALVATDATAASAKAEAFTRQIEGMENDNLSSDALEYWRQQRGALIAHSKQIAEAEAVAEQRTQFDFLSQALISTVKAFGAAQQTYYVQHCPMAFDWEGADWISDAKEIRNPYFGDEMLACGTVEETLTKE</sequence>
<feature type="domain" description="CusB-like three alpha-helical bundle" evidence="5">
    <location>
        <begin position="164"/>
        <end position="213"/>
    </location>
</feature>
<dbReference type="Pfam" id="PF25919">
    <property type="entry name" value="BSH_CusB"/>
    <property type="match status" value="1"/>
</dbReference>
<protein>
    <submittedName>
        <fullName evidence="9">RND transporter</fullName>
    </submittedName>
</protein>
<dbReference type="InterPro" id="IPR058792">
    <property type="entry name" value="Beta-barrel_RND_2"/>
</dbReference>
<dbReference type="Gene3D" id="6.10.140.730">
    <property type="match status" value="1"/>
</dbReference>
<name>A0A098S8C9_9BACT</name>
<dbReference type="InterPro" id="IPR058790">
    <property type="entry name" value="BSH_CusB"/>
</dbReference>
<dbReference type="FunFam" id="2.40.30.170:FF:000010">
    <property type="entry name" value="Efflux RND transporter periplasmic adaptor subunit"/>
    <property type="match status" value="1"/>
</dbReference>
<evidence type="ECO:0000256" key="1">
    <source>
        <dbReference type="ARBA" id="ARBA00009477"/>
    </source>
</evidence>
<dbReference type="InterPro" id="IPR006143">
    <property type="entry name" value="RND_pump_MFP"/>
</dbReference>
<dbReference type="InterPro" id="IPR021782">
    <property type="entry name" value="DUF3347"/>
</dbReference>
<dbReference type="Pfam" id="PF25975">
    <property type="entry name" value="CzcB_C"/>
    <property type="match status" value="1"/>
</dbReference>
<feature type="domain" description="CusB-like beta-barrel" evidence="7">
    <location>
        <begin position="251"/>
        <end position="328"/>
    </location>
</feature>
<dbReference type="GO" id="GO:0016020">
    <property type="term" value="C:membrane"/>
    <property type="evidence" value="ECO:0007669"/>
    <property type="project" value="InterPro"/>
</dbReference>
<dbReference type="PANTHER" id="PTHR30097">
    <property type="entry name" value="CATION EFFLUX SYSTEM PROTEIN CUSB"/>
    <property type="match status" value="1"/>
</dbReference>
<gene>
    <name evidence="9" type="ORF">IX84_09255</name>
</gene>
<dbReference type="PANTHER" id="PTHR30097:SF4">
    <property type="entry name" value="SLR6042 PROTEIN"/>
    <property type="match status" value="1"/>
</dbReference>
<dbReference type="InterPro" id="IPR051909">
    <property type="entry name" value="MFP_Cation_Efflux"/>
</dbReference>
<dbReference type="RefSeq" id="WP_044218976.1">
    <property type="nucleotide sequence ID" value="NZ_JBKAGJ010000017.1"/>
</dbReference>
<dbReference type="STRING" id="1524460.IX84_09255"/>
<dbReference type="GO" id="GO:0060003">
    <property type="term" value="P:copper ion export"/>
    <property type="evidence" value="ECO:0007669"/>
    <property type="project" value="TreeGrafter"/>
</dbReference>
<dbReference type="Gene3D" id="2.40.420.20">
    <property type="match status" value="1"/>
</dbReference>
<evidence type="ECO:0000313" key="9">
    <source>
        <dbReference type="EMBL" id="KGE88370.1"/>
    </source>
</evidence>
<dbReference type="OrthoDB" id="9806939at2"/>
<evidence type="ECO:0000259" key="6">
    <source>
        <dbReference type="Pfam" id="PF25919"/>
    </source>
</evidence>
<dbReference type="SUPFAM" id="SSF111369">
    <property type="entry name" value="HlyD-like secretion proteins"/>
    <property type="match status" value="1"/>
</dbReference>
<comment type="similarity">
    <text evidence="1">Belongs to the membrane fusion protein (MFP) (TC 8.A.1) family.</text>
</comment>
<dbReference type="GO" id="GO:0022857">
    <property type="term" value="F:transmembrane transporter activity"/>
    <property type="evidence" value="ECO:0007669"/>
    <property type="project" value="InterPro"/>
</dbReference>
<dbReference type="Gene3D" id="2.40.30.170">
    <property type="match status" value="1"/>
</dbReference>
<comment type="caution">
    <text evidence="9">The sequence shown here is derived from an EMBL/GenBank/DDBJ whole genome shotgun (WGS) entry which is preliminary data.</text>
</comment>
<feature type="domain" description="Heavy metal binding" evidence="4">
    <location>
        <begin position="50"/>
        <end position="75"/>
    </location>
</feature>
<proteinExistence type="inferred from homology"/>
<dbReference type="GO" id="GO:0046914">
    <property type="term" value="F:transition metal ion binding"/>
    <property type="evidence" value="ECO:0007669"/>
    <property type="project" value="TreeGrafter"/>
</dbReference>
<dbReference type="Pfam" id="PF25869">
    <property type="entry name" value="3HB_CusB"/>
    <property type="match status" value="1"/>
</dbReference>
<accession>A0A098S8C9</accession>
<dbReference type="Proteomes" id="UP000029736">
    <property type="component" value="Unassembled WGS sequence"/>
</dbReference>
<reference evidence="9 10" key="1">
    <citation type="journal article" date="2014" name="Int. J. Syst. Evol. Microbiol.">
        <title>Phaeodactylibacter xiamenensis gen. nov., sp. nov., a member of the family Saprospiraceae isolated from the marine alga Phaeodactylum tricornutum.</title>
        <authorList>
            <person name="Chen Z.Jr."/>
            <person name="Lei X."/>
            <person name="Lai Q."/>
            <person name="Li Y."/>
            <person name="Zhang B."/>
            <person name="Zhang J."/>
            <person name="Zhang H."/>
            <person name="Yang L."/>
            <person name="Zheng W."/>
            <person name="Tian Y."/>
            <person name="Yu Z."/>
            <person name="Xu H.Jr."/>
            <person name="Zheng T."/>
        </authorList>
    </citation>
    <scope>NUCLEOTIDE SEQUENCE [LARGE SCALE GENOMIC DNA]</scope>
    <source>
        <strain evidence="9 10">KD52</strain>
    </source>
</reference>
<evidence type="ECO:0000256" key="2">
    <source>
        <dbReference type="ARBA" id="ARBA00022448"/>
    </source>
</evidence>
<dbReference type="NCBIfam" id="TIGR01730">
    <property type="entry name" value="RND_mfp"/>
    <property type="match status" value="1"/>
</dbReference>
<evidence type="ECO:0000259" key="8">
    <source>
        <dbReference type="Pfam" id="PF25975"/>
    </source>
</evidence>
<dbReference type="Pfam" id="PF25954">
    <property type="entry name" value="Beta-barrel_RND_2"/>
    <property type="match status" value="1"/>
</dbReference>
<dbReference type="InterPro" id="IPR045800">
    <property type="entry name" value="HMBD"/>
</dbReference>